<dbReference type="FunFam" id="3.40.50.850:FF:000001">
    <property type="entry name" value="Isochorismatase domain-containing protein 1"/>
    <property type="match status" value="1"/>
</dbReference>
<comment type="caution">
    <text evidence="3">The sequence shown here is derived from an EMBL/GenBank/DDBJ whole genome shotgun (WGS) entry which is preliminary data.</text>
</comment>
<evidence type="ECO:0000313" key="3">
    <source>
        <dbReference type="EMBL" id="TPP67027.1"/>
    </source>
</evidence>
<evidence type="ECO:0000313" key="4">
    <source>
        <dbReference type="Proteomes" id="UP000316759"/>
    </source>
</evidence>
<evidence type="ECO:0000259" key="2">
    <source>
        <dbReference type="Pfam" id="PF00857"/>
    </source>
</evidence>
<gene>
    <name evidence="3" type="ORF">FGIG_03138</name>
</gene>
<dbReference type="SUPFAM" id="SSF52499">
    <property type="entry name" value="Isochorismatase-like hydrolases"/>
    <property type="match status" value="1"/>
</dbReference>
<comment type="similarity">
    <text evidence="1">Belongs to the isochorismatase family.</text>
</comment>
<dbReference type="Gene3D" id="3.40.50.850">
    <property type="entry name" value="Isochorismatase-like"/>
    <property type="match status" value="1"/>
</dbReference>
<feature type="domain" description="Isochorismatase-like" evidence="2">
    <location>
        <begin position="22"/>
        <end position="170"/>
    </location>
</feature>
<dbReference type="PANTHER" id="PTHR14119:SF3">
    <property type="entry name" value="ISOCHORISMATASE DOMAIN-CONTAINING PROTEIN 2"/>
    <property type="match status" value="1"/>
</dbReference>
<keyword evidence="4" id="KW-1185">Reference proteome</keyword>
<dbReference type="Proteomes" id="UP000316759">
    <property type="component" value="Unassembled WGS sequence"/>
</dbReference>
<dbReference type="AlphaFoldDB" id="A0A504Z8J4"/>
<dbReference type="EMBL" id="SUNJ01001162">
    <property type="protein sequence ID" value="TPP67027.1"/>
    <property type="molecule type" value="Genomic_DNA"/>
</dbReference>
<accession>A0A504Z8J4</accession>
<protein>
    <submittedName>
        <fullName evidence="3">Mitochondrial-associated endoribonuclease MAR1</fullName>
    </submittedName>
</protein>
<reference evidence="3 4" key="1">
    <citation type="submission" date="2019-04" db="EMBL/GenBank/DDBJ databases">
        <title>Annotation for the trematode Fasciola gigantica.</title>
        <authorList>
            <person name="Choi Y.-J."/>
        </authorList>
    </citation>
    <scope>NUCLEOTIDE SEQUENCE [LARGE SCALE GENOMIC DNA]</scope>
    <source>
        <strain evidence="3">Uganda_cow_1</strain>
    </source>
</reference>
<dbReference type="STRING" id="46835.A0A504Z8J4"/>
<dbReference type="Pfam" id="PF00857">
    <property type="entry name" value="Isochorismatase"/>
    <property type="match status" value="1"/>
</dbReference>
<sequence length="216" mass="23293">MVSSTTIMSLLPRVGKLVIPRTALLICDLQEKFRSQIAHFDAITQVCSRMLQAAKILGIRTVVTEMYPKGLGKTVPELGDLSGIPVIPKTAFSMYTDEVADALELGTKVDGIWLCGIETHVCVQATALDLVERGAHVHCIMDACSSRNMVDRMVAFQRMAQSGVYLTTCESALLTILCGSTHPNFKEVQKLIKNLSPDSGLLSGVGALSPFSPNLA</sequence>
<dbReference type="InterPro" id="IPR050993">
    <property type="entry name" value="Isochorismatase_domain"/>
</dbReference>
<dbReference type="CDD" id="cd01012">
    <property type="entry name" value="YcaC_related"/>
    <property type="match status" value="1"/>
</dbReference>
<dbReference type="OrthoDB" id="269496at2759"/>
<dbReference type="PANTHER" id="PTHR14119">
    <property type="entry name" value="HYDROLASE"/>
    <property type="match status" value="1"/>
</dbReference>
<dbReference type="InterPro" id="IPR036380">
    <property type="entry name" value="Isochorismatase-like_sf"/>
</dbReference>
<evidence type="ECO:0000256" key="1">
    <source>
        <dbReference type="ARBA" id="ARBA00006336"/>
    </source>
</evidence>
<proteinExistence type="inferred from homology"/>
<dbReference type="InterPro" id="IPR000868">
    <property type="entry name" value="Isochorismatase-like_dom"/>
</dbReference>
<name>A0A504Z8J4_FASGI</name>
<organism evidence="3 4">
    <name type="scientific">Fasciola gigantica</name>
    <name type="common">Giant liver fluke</name>
    <dbReference type="NCBI Taxonomy" id="46835"/>
    <lineage>
        <taxon>Eukaryota</taxon>
        <taxon>Metazoa</taxon>
        <taxon>Spiralia</taxon>
        <taxon>Lophotrochozoa</taxon>
        <taxon>Platyhelminthes</taxon>
        <taxon>Trematoda</taxon>
        <taxon>Digenea</taxon>
        <taxon>Plagiorchiida</taxon>
        <taxon>Echinostomata</taxon>
        <taxon>Echinostomatoidea</taxon>
        <taxon>Fasciolidae</taxon>
        <taxon>Fasciola</taxon>
    </lineage>
</organism>